<feature type="region of interest" description="Disordered" evidence="1">
    <location>
        <begin position="433"/>
        <end position="455"/>
    </location>
</feature>
<dbReference type="PANTHER" id="PTHR39466">
    <property type="entry name" value="RGS DOMAIN-CONTAINING PROTEIN"/>
    <property type="match status" value="1"/>
</dbReference>
<feature type="compositionally biased region" description="Low complexity" evidence="1">
    <location>
        <begin position="443"/>
        <end position="455"/>
    </location>
</feature>
<dbReference type="STRING" id="1423351.A0A074SVK0"/>
<dbReference type="OrthoDB" id="3232309at2759"/>
<dbReference type="SUPFAM" id="SSF48097">
    <property type="entry name" value="Regulator of G-protein signaling, RGS"/>
    <property type="match status" value="1"/>
</dbReference>
<organism evidence="3 4">
    <name type="scientific">Rhizoctonia solani 123E</name>
    <dbReference type="NCBI Taxonomy" id="1423351"/>
    <lineage>
        <taxon>Eukaryota</taxon>
        <taxon>Fungi</taxon>
        <taxon>Dikarya</taxon>
        <taxon>Basidiomycota</taxon>
        <taxon>Agaricomycotina</taxon>
        <taxon>Agaricomycetes</taxon>
        <taxon>Cantharellales</taxon>
        <taxon>Ceratobasidiaceae</taxon>
        <taxon>Rhizoctonia</taxon>
    </lineage>
</organism>
<dbReference type="EMBL" id="AZST01000044">
    <property type="protein sequence ID" value="KEP53932.1"/>
    <property type="molecule type" value="Genomic_DNA"/>
</dbReference>
<name>A0A074SVK0_9AGAM</name>
<accession>A0A074SVK0</accession>
<feature type="transmembrane region" description="Helical" evidence="2">
    <location>
        <begin position="300"/>
        <end position="320"/>
    </location>
</feature>
<keyword evidence="2" id="KW-1133">Transmembrane helix</keyword>
<dbReference type="Gene3D" id="1.10.167.10">
    <property type="entry name" value="Regulator of G-protein Signalling 4, domain 2"/>
    <property type="match status" value="1"/>
</dbReference>
<keyword evidence="4" id="KW-1185">Reference proteome</keyword>
<dbReference type="HOGENOM" id="CLU_008678_1_0_1"/>
<feature type="transmembrane region" description="Helical" evidence="2">
    <location>
        <begin position="518"/>
        <end position="540"/>
    </location>
</feature>
<feature type="compositionally biased region" description="Polar residues" evidence="1">
    <location>
        <begin position="433"/>
        <end position="442"/>
    </location>
</feature>
<protein>
    <submittedName>
        <fullName evidence="3">Putative transmembrane protein</fullName>
    </submittedName>
</protein>
<gene>
    <name evidence="3" type="ORF">V565_024540</name>
</gene>
<dbReference type="InterPro" id="IPR036305">
    <property type="entry name" value="RGS_sf"/>
</dbReference>
<dbReference type="InterPro" id="IPR044926">
    <property type="entry name" value="RGS_subdomain_2"/>
</dbReference>
<evidence type="ECO:0000256" key="1">
    <source>
        <dbReference type="SAM" id="MobiDB-lite"/>
    </source>
</evidence>
<dbReference type="Proteomes" id="UP000027456">
    <property type="component" value="Unassembled WGS sequence"/>
</dbReference>
<dbReference type="PANTHER" id="PTHR39466:SF1">
    <property type="entry name" value="RGS DOMAIN-CONTAINING PROTEIN"/>
    <property type="match status" value="1"/>
</dbReference>
<comment type="caution">
    <text evidence="3">The sequence shown here is derived from an EMBL/GenBank/DDBJ whole genome shotgun (WGS) entry which is preliminary data.</text>
</comment>
<evidence type="ECO:0000313" key="3">
    <source>
        <dbReference type="EMBL" id="KEP53932.1"/>
    </source>
</evidence>
<proteinExistence type="predicted"/>
<feature type="transmembrane region" description="Helical" evidence="2">
    <location>
        <begin position="261"/>
        <end position="280"/>
    </location>
</feature>
<evidence type="ECO:0000313" key="4">
    <source>
        <dbReference type="Proteomes" id="UP000027456"/>
    </source>
</evidence>
<evidence type="ECO:0000256" key="2">
    <source>
        <dbReference type="SAM" id="Phobius"/>
    </source>
</evidence>
<keyword evidence="2 3" id="KW-0812">Transmembrane</keyword>
<sequence>MRADYKCIALNRLGCPIARLFSQPCLLLLVTMPQPPVTLNLQSSPFEGIEVTDGNRSGSPIKASKTYPPHLNPAMSTPQDNSIPPRPPAFVFSASTLLEIPGRLSHPPSIKSIGKQWVIVPEMAVSLDDILAMRHLSPLSLKDFEQYLLFEEYGAENLYFLLWLNDYTAQFHSGGSPRGLYYSVARAKATFFSSDSQYELNLAAVRISEFYALVDSAPGKSPAPPHPDSFVAIRGDVEVMLRTSARRFVQSRSQNASTQRALCITFGGLLTMAIALAPLMVSRFSEHNRYIRFGMIPPLWLGFTVFLSSVNGVCLVLYLMGGSRQLHPFELIRPAISTPVQHESRSIYQASLVTLDSTHDAKVPPISSSASSFVQYPSATHALQGMQPPDHFSAPPNVYVLPQIRPSTPIMQSRFDFETAAFIPCQEDDCTTMSDQASTYGESTSADSTSAPSATTRSSATKLAFDFDALPAKTLTSTTGPPILRAAGGKGIKRLITKAFGPVTRVRSPVISRAQWEVAIRSMVVAAMVALIVSGVLVAAPI</sequence>
<reference evidence="3 4" key="1">
    <citation type="submission" date="2013-12" db="EMBL/GenBank/DDBJ databases">
        <authorList>
            <person name="Cubeta M."/>
            <person name="Pakala S."/>
            <person name="Fedorova N."/>
            <person name="Thomas E."/>
            <person name="Dean R."/>
            <person name="Jabaji S."/>
            <person name="Neate S."/>
            <person name="Toda T."/>
            <person name="Tavantzis S."/>
            <person name="Vilgalys R."/>
            <person name="Bharathan N."/>
            <person name="Pakala S."/>
            <person name="Losada L.S."/>
            <person name="Zafar N."/>
            <person name="Nierman W."/>
        </authorList>
    </citation>
    <scope>NUCLEOTIDE SEQUENCE [LARGE SCALE GENOMIC DNA]</scope>
    <source>
        <strain evidence="3 4">123E</strain>
    </source>
</reference>
<dbReference type="AlphaFoldDB" id="A0A074SVK0"/>
<keyword evidence="2" id="KW-0472">Membrane</keyword>